<dbReference type="Proteomes" id="UP000054783">
    <property type="component" value="Unassembled WGS sequence"/>
</dbReference>
<organism evidence="2 3">
    <name type="scientific">Trichinella patagoniensis</name>
    <dbReference type="NCBI Taxonomy" id="990121"/>
    <lineage>
        <taxon>Eukaryota</taxon>
        <taxon>Metazoa</taxon>
        <taxon>Ecdysozoa</taxon>
        <taxon>Nematoda</taxon>
        <taxon>Enoplea</taxon>
        <taxon>Dorylaimia</taxon>
        <taxon>Trichinellida</taxon>
        <taxon>Trichinellidae</taxon>
        <taxon>Trichinella</taxon>
    </lineage>
</organism>
<accession>A0A0V1A515</accession>
<reference evidence="2 3" key="1">
    <citation type="submission" date="2015-01" db="EMBL/GenBank/DDBJ databases">
        <title>Evolution of Trichinella species and genotypes.</title>
        <authorList>
            <person name="Korhonen P.K."/>
            <person name="Edoardo P."/>
            <person name="Giuseppe L.R."/>
            <person name="Gasser R.B."/>
        </authorList>
    </citation>
    <scope>NUCLEOTIDE SEQUENCE [LARGE SCALE GENOMIC DNA]</scope>
    <source>
        <strain evidence="2">ISS2496</strain>
    </source>
</reference>
<keyword evidence="1" id="KW-0472">Membrane</keyword>
<gene>
    <name evidence="2" type="ORF">T12_2821</name>
</gene>
<dbReference type="AlphaFoldDB" id="A0A0V1A515"/>
<dbReference type="EMBL" id="JYDQ01000030">
    <property type="protein sequence ID" value="KRY19926.1"/>
    <property type="molecule type" value="Genomic_DNA"/>
</dbReference>
<sequence>MIDFLFHTILTDLCQNTLYDLSFGIKMLSKVLRFLTKAIYFEFHYPLTLALLTMLSGVISHLYYMQTDDLIQTETFGNYEFLSCATKQLSKCEVLAKSEIFVFPFAKSQIIMLSFAKAKDFSRNVKYDS</sequence>
<feature type="transmembrane region" description="Helical" evidence="1">
    <location>
        <begin position="43"/>
        <end position="64"/>
    </location>
</feature>
<name>A0A0V1A515_9BILA</name>
<keyword evidence="3" id="KW-1185">Reference proteome</keyword>
<comment type="caution">
    <text evidence="2">The sequence shown here is derived from an EMBL/GenBank/DDBJ whole genome shotgun (WGS) entry which is preliminary data.</text>
</comment>
<keyword evidence="1" id="KW-1133">Transmembrane helix</keyword>
<keyword evidence="1" id="KW-0812">Transmembrane</keyword>
<evidence type="ECO:0000256" key="1">
    <source>
        <dbReference type="SAM" id="Phobius"/>
    </source>
</evidence>
<evidence type="ECO:0000313" key="3">
    <source>
        <dbReference type="Proteomes" id="UP000054783"/>
    </source>
</evidence>
<evidence type="ECO:0000313" key="2">
    <source>
        <dbReference type="EMBL" id="KRY19926.1"/>
    </source>
</evidence>
<proteinExistence type="predicted"/>
<protein>
    <submittedName>
        <fullName evidence="2">Uncharacterized protein</fullName>
    </submittedName>
</protein>